<evidence type="ECO:0000259" key="2">
    <source>
        <dbReference type="PROSITE" id="PS50943"/>
    </source>
</evidence>
<dbReference type="EMBL" id="BAAAPF010000003">
    <property type="protein sequence ID" value="GAA2107524.1"/>
    <property type="molecule type" value="Genomic_DNA"/>
</dbReference>
<reference evidence="3 4" key="1">
    <citation type="journal article" date="2019" name="Int. J. Syst. Evol. Microbiol.">
        <title>The Global Catalogue of Microorganisms (GCM) 10K type strain sequencing project: providing services to taxonomists for standard genome sequencing and annotation.</title>
        <authorList>
            <consortium name="The Broad Institute Genomics Platform"/>
            <consortium name="The Broad Institute Genome Sequencing Center for Infectious Disease"/>
            <person name="Wu L."/>
            <person name="Ma J."/>
        </authorList>
    </citation>
    <scope>NUCLEOTIDE SEQUENCE [LARGE SCALE GENOMIC DNA]</scope>
    <source>
        <strain evidence="3 4">JCM 15481</strain>
    </source>
</reference>
<dbReference type="Gene3D" id="1.10.260.40">
    <property type="entry name" value="lambda repressor-like DNA-binding domains"/>
    <property type="match status" value="1"/>
</dbReference>
<feature type="region of interest" description="Disordered" evidence="1">
    <location>
        <begin position="116"/>
        <end position="147"/>
    </location>
</feature>
<keyword evidence="4" id="KW-1185">Reference proteome</keyword>
<protein>
    <recommendedName>
        <fullName evidence="2">HTH cro/C1-type domain-containing protein</fullName>
    </recommendedName>
</protein>
<dbReference type="PROSITE" id="PS50943">
    <property type="entry name" value="HTH_CROC1"/>
    <property type="match status" value="1"/>
</dbReference>
<evidence type="ECO:0000256" key="1">
    <source>
        <dbReference type="SAM" id="MobiDB-lite"/>
    </source>
</evidence>
<accession>A0ABN2X900</accession>
<dbReference type="SUPFAM" id="SSF47413">
    <property type="entry name" value="lambda repressor-like DNA-binding domains"/>
    <property type="match status" value="1"/>
</dbReference>
<feature type="domain" description="HTH cro/C1-type" evidence="2">
    <location>
        <begin position="17"/>
        <end position="55"/>
    </location>
</feature>
<evidence type="ECO:0000313" key="4">
    <source>
        <dbReference type="Proteomes" id="UP001500443"/>
    </source>
</evidence>
<dbReference type="Proteomes" id="UP001500443">
    <property type="component" value="Unassembled WGS sequence"/>
</dbReference>
<proteinExistence type="predicted"/>
<gene>
    <name evidence="3" type="ORF">GCM10009802_02680</name>
</gene>
<organism evidence="3 4">
    <name type="scientific">Streptomyces synnematoformans</name>
    <dbReference type="NCBI Taxonomy" id="415721"/>
    <lineage>
        <taxon>Bacteria</taxon>
        <taxon>Bacillati</taxon>
        <taxon>Actinomycetota</taxon>
        <taxon>Actinomycetes</taxon>
        <taxon>Kitasatosporales</taxon>
        <taxon>Streptomycetaceae</taxon>
        <taxon>Streptomyces</taxon>
    </lineage>
</organism>
<sequence>MLQAMTEPARPTVGRQLRNRRLFLNLAQDDLAGRIGIRTKTVSNVENDRSRITLSRRGDWERELLLKPGTISRAYEADSPIEPLDDDPQASARLQKTHQIQELLKGLSLDEQEEILRNVDSGLSDPVPPAAPPSSPKQRDNGEQRAS</sequence>
<dbReference type="InterPro" id="IPR010982">
    <property type="entry name" value="Lambda_DNA-bd_dom_sf"/>
</dbReference>
<feature type="compositionally biased region" description="Basic and acidic residues" evidence="1">
    <location>
        <begin position="137"/>
        <end position="147"/>
    </location>
</feature>
<feature type="compositionally biased region" description="Pro residues" evidence="1">
    <location>
        <begin position="126"/>
        <end position="135"/>
    </location>
</feature>
<feature type="region of interest" description="Disordered" evidence="1">
    <location>
        <begin position="69"/>
        <end position="88"/>
    </location>
</feature>
<dbReference type="InterPro" id="IPR001387">
    <property type="entry name" value="Cro/C1-type_HTH"/>
</dbReference>
<name>A0ABN2X900_9ACTN</name>
<comment type="caution">
    <text evidence="3">The sequence shown here is derived from an EMBL/GenBank/DDBJ whole genome shotgun (WGS) entry which is preliminary data.</text>
</comment>
<dbReference type="CDD" id="cd00093">
    <property type="entry name" value="HTH_XRE"/>
    <property type="match status" value="1"/>
</dbReference>
<evidence type="ECO:0000313" key="3">
    <source>
        <dbReference type="EMBL" id="GAA2107524.1"/>
    </source>
</evidence>